<dbReference type="InterPro" id="IPR036286">
    <property type="entry name" value="LexA/Signal_pep-like_sf"/>
</dbReference>
<proteinExistence type="inferred from homology"/>
<dbReference type="EC" id="3.4.21.89" evidence="4 7"/>
<dbReference type="PRINTS" id="PR00727">
    <property type="entry name" value="LEADERPTASE"/>
</dbReference>
<comment type="catalytic activity">
    <reaction evidence="1 7">
        <text>Cleavage of hydrophobic, N-terminal signal or leader sequences from secreted and periplasmic proteins.</text>
        <dbReference type="EC" id="3.4.21.89"/>
    </reaction>
</comment>
<dbReference type="AlphaFoldDB" id="A0AAW8WIT0"/>
<evidence type="ECO:0000256" key="3">
    <source>
        <dbReference type="ARBA" id="ARBA00009370"/>
    </source>
</evidence>
<dbReference type="PANTHER" id="PTHR43390:SF1">
    <property type="entry name" value="CHLOROPLAST PROCESSING PEPTIDASE"/>
    <property type="match status" value="1"/>
</dbReference>
<dbReference type="RefSeq" id="WP_118992362.1">
    <property type="nucleotide sequence ID" value="NZ_CP083391.1"/>
</dbReference>
<reference evidence="9" key="1">
    <citation type="submission" date="2023-08" db="EMBL/GenBank/DDBJ databases">
        <title>Lactobacillus from the Female Urinary Tract.</title>
        <authorList>
            <person name="Stegman N."/>
            <person name="Jackson B."/>
            <person name="Steiling M."/>
            <person name="Sedano C."/>
            <person name="Wolfe A."/>
            <person name="Putonti C."/>
        </authorList>
    </citation>
    <scope>NUCLEOTIDE SEQUENCE</scope>
    <source>
        <strain evidence="9">UMB5661</strain>
    </source>
</reference>
<feature type="transmembrane region" description="Helical" evidence="7">
    <location>
        <begin position="21"/>
        <end position="41"/>
    </location>
</feature>
<evidence type="ECO:0000256" key="2">
    <source>
        <dbReference type="ARBA" id="ARBA00004401"/>
    </source>
</evidence>
<comment type="caution">
    <text evidence="9">The sequence shown here is derived from an EMBL/GenBank/DDBJ whole genome shotgun (WGS) entry which is preliminary data.</text>
</comment>
<dbReference type="NCBIfam" id="TIGR02227">
    <property type="entry name" value="sigpep_I_bact"/>
    <property type="match status" value="1"/>
</dbReference>
<dbReference type="PANTHER" id="PTHR43390">
    <property type="entry name" value="SIGNAL PEPTIDASE I"/>
    <property type="match status" value="1"/>
</dbReference>
<dbReference type="Gene3D" id="2.10.109.10">
    <property type="entry name" value="Umud Fragment, subunit A"/>
    <property type="match status" value="1"/>
</dbReference>
<organism evidence="9 10">
    <name type="scientific">Lactobacillus crispatus</name>
    <dbReference type="NCBI Taxonomy" id="47770"/>
    <lineage>
        <taxon>Bacteria</taxon>
        <taxon>Bacillati</taxon>
        <taxon>Bacillota</taxon>
        <taxon>Bacilli</taxon>
        <taxon>Lactobacillales</taxon>
        <taxon>Lactobacillaceae</taxon>
        <taxon>Lactobacillus</taxon>
    </lineage>
</organism>
<dbReference type="InterPro" id="IPR019533">
    <property type="entry name" value="Peptidase_S26"/>
</dbReference>
<evidence type="ECO:0000313" key="10">
    <source>
        <dbReference type="Proteomes" id="UP001253287"/>
    </source>
</evidence>
<dbReference type="GO" id="GO:0006465">
    <property type="term" value="P:signal peptide processing"/>
    <property type="evidence" value="ECO:0007669"/>
    <property type="project" value="InterPro"/>
</dbReference>
<dbReference type="Proteomes" id="UP001253287">
    <property type="component" value="Unassembled WGS sequence"/>
</dbReference>
<accession>A0AAW8WIT0</accession>
<protein>
    <recommendedName>
        <fullName evidence="4 7">Signal peptidase I</fullName>
        <ecNumber evidence="4 7">3.4.21.89</ecNumber>
    </recommendedName>
</protein>
<dbReference type="EMBL" id="JAVTXN010000015">
    <property type="protein sequence ID" value="MDT9609354.1"/>
    <property type="molecule type" value="Genomic_DNA"/>
</dbReference>
<dbReference type="CDD" id="cd06530">
    <property type="entry name" value="S26_SPase_I"/>
    <property type="match status" value="1"/>
</dbReference>
<feature type="active site" evidence="6">
    <location>
        <position position="95"/>
    </location>
</feature>
<evidence type="ECO:0000256" key="4">
    <source>
        <dbReference type="ARBA" id="ARBA00013208"/>
    </source>
</evidence>
<keyword evidence="7" id="KW-1133">Transmembrane helix</keyword>
<gene>
    <name evidence="9" type="primary">lepB</name>
    <name evidence="9" type="ORF">RON39_04320</name>
</gene>
<dbReference type="GO" id="GO:0005886">
    <property type="term" value="C:plasma membrane"/>
    <property type="evidence" value="ECO:0007669"/>
    <property type="project" value="UniProtKB-SubCell"/>
</dbReference>
<keyword evidence="7" id="KW-0472">Membrane</keyword>
<sequence length="218" mass="24978">MNDNVAKTSNNGKNILRKIWSWIWPALLAVTMVLLAHHFIYSVNVSGPSMQPNLYNGERIFCFRKLVPIHRGSVICFDAYGVDPQCKTPGKIYVKRVIGTAGDTVRSHNGRLYINDKLVSQSYISANQRNKTNTGNWNLASLSEMHLWHSHTDEMKVPKGAYFVMGDNRKVSNDSRYFGFVPEDHVLGPVKVFKLNTNAERRNNINKFWKHYFEASND</sequence>
<keyword evidence="5 7" id="KW-0378">Hydrolase</keyword>
<dbReference type="Pfam" id="PF10502">
    <property type="entry name" value="Peptidase_S26"/>
    <property type="match status" value="1"/>
</dbReference>
<feature type="domain" description="Peptidase S26" evidence="8">
    <location>
        <begin position="20"/>
        <end position="191"/>
    </location>
</feature>
<feature type="active site" evidence="6">
    <location>
        <position position="49"/>
    </location>
</feature>
<dbReference type="InterPro" id="IPR000223">
    <property type="entry name" value="Pept_S26A_signal_pept_1"/>
</dbReference>
<dbReference type="PROSITE" id="PS00761">
    <property type="entry name" value="SPASE_I_3"/>
    <property type="match status" value="1"/>
</dbReference>
<dbReference type="SUPFAM" id="SSF51306">
    <property type="entry name" value="LexA/Signal peptidase"/>
    <property type="match status" value="1"/>
</dbReference>
<evidence type="ECO:0000256" key="1">
    <source>
        <dbReference type="ARBA" id="ARBA00000677"/>
    </source>
</evidence>
<evidence type="ECO:0000259" key="8">
    <source>
        <dbReference type="Pfam" id="PF10502"/>
    </source>
</evidence>
<evidence type="ECO:0000256" key="5">
    <source>
        <dbReference type="ARBA" id="ARBA00022801"/>
    </source>
</evidence>
<dbReference type="GO" id="GO:0009003">
    <property type="term" value="F:signal peptidase activity"/>
    <property type="evidence" value="ECO:0007669"/>
    <property type="project" value="UniProtKB-EC"/>
</dbReference>
<dbReference type="InterPro" id="IPR019758">
    <property type="entry name" value="Pept_S26A_signal_pept_1_CS"/>
</dbReference>
<evidence type="ECO:0000256" key="7">
    <source>
        <dbReference type="RuleBase" id="RU362042"/>
    </source>
</evidence>
<name>A0AAW8WIT0_9LACO</name>
<evidence type="ECO:0000313" key="9">
    <source>
        <dbReference type="EMBL" id="MDT9609354.1"/>
    </source>
</evidence>
<evidence type="ECO:0000256" key="6">
    <source>
        <dbReference type="PIRSR" id="PIRSR600223-1"/>
    </source>
</evidence>
<keyword evidence="7" id="KW-0645">Protease</keyword>
<keyword evidence="7" id="KW-0812">Transmembrane</keyword>
<comment type="subcellular location">
    <subcellularLocation>
        <location evidence="2">Cell membrane</location>
        <topology evidence="2">Single-pass type II membrane protein</topology>
    </subcellularLocation>
    <subcellularLocation>
        <location evidence="7">Membrane</location>
        <topology evidence="7">Single-pass type II membrane protein</topology>
    </subcellularLocation>
</comment>
<dbReference type="GO" id="GO:0004252">
    <property type="term" value="F:serine-type endopeptidase activity"/>
    <property type="evidence" value="ECO:0007669"/>
    <property type="project" value="InterPro"/>
</dbReference>
<comment type="similarity">
    <text evidence="3 7">Belongs to the peptidase S26 family.</text>
</comment>